<sequence length="57" mass="6481">MSMHHLIILLLMLQIGRGILLHGRLQVIVDLKVHGKVPHLRLRLLQAGLLILFENSV</sequence>
<dbReference type="AlphaFoldDB" id="A0A450SXM4"/>
<accession>A0A450SXM4</accession>
<proteinExistence type="predicted"/>
<organism evidence="1">
    <name type="scientific">Candidatus Kentrum sp. FW</name>
    <dbReference type="NCBI Taxonomy" id="2126338"/>
    <lineage>
        <taxon>Bacteria</taxon>
        <taxon>Pseudomonadati</taxon>
        <taxon>Pseudomonadota</taxon>
        <taxon>Gammaproteobacteria</taxon>
        <taxon>Candidatus Kentrum</taxon>
    </lineage>
</organism>
<dbReference type="EMBL" id="CAADFD010000080">
    <property type="protein sequence ID" value="VFJ63200.1"/>
    <property type="molecule type" value="Genomic_DNA"/>
</dbReference>
<protein>
    <submittedName>
        <fullName evidence="1">Uncharacterized protein</fullName>
    </submittedName>
</protein>
<dbReference type="EMBL" id="CAADEW010000085">
    <property type="protein sequence ID" value="VFJ58748.1"/>
    <property type="molecule type" value="Genomic_DNA"/>
</dbReference>
<evidence type="ECO:0000313" key="1">
    <source>
        <dbReference type="EMBL" id="VFJ58748.1"/>
    </source>
</evidence>
<evidence type="ECO:0000313" key="2">
    <source>
        <dbReference type="EMBL" id="VFJ63200.1"/>
    </source>
</evidence>
<name>A0A450SXM4_9GAMM</name>
<gene>
    <name evidence="1" type="ORF">BECKFW1821A_GA0114235_108517</name>
    <name evidence="2" type="ORF">BECKFW1821B_GA0114236_108018</name>
</gene>
<reference evidence="1" key="1">
    <citation type="submission" date="2019-02" db="EMBL/GenBank/DDBJ databases">
        <authorList>
            <person name="Gruber-Vodicka R. H."/>
            <person name="Seah K. B. B."/>
        </authorList>
    </citation>
    <scope>NUCLEOTIDE SEQUENCE</scope>
    <source>
        <strain evidence="2">BECK_BZ106</strain>
        <strain evidence="1">BECK_BZ15</strain>
    </source>
</reference>